<accession>A0A1A6ADM7</accession>
<proteinExistence type="predicted"/>
<feature type="signal peptide" evidence="1">
    <location>
        <begin position="1"/>
        <end position="23"/>
    </location>
</feature>
<dbReference type="RefSeq" id="XP_018265980.1">
    <property type="nucleotide sequence ID" value="XM_018405699.1"/>
</dbReference>
<name>A0A1A6ADM7_9TREE</name>
<protein>
    <submittedName>
        <fullName evidence="2">Uncharacterized protein</fullName>
    </submittedName>
</protein>
<feature type="chain" id="PRO_5008342328" evidence="1">
    <location>
        <begin position="24"/>
        <end position="202"/>
    </location>
</feature>
<reference evidence="2" key="1">
    <citation type="submission" date="2013-07" db="EMBL/GenBank/DDBJ databases">
        <title>The Genome Sequence of Cryptococcus dejecticola CBS10117.</title>
        <authorList>
            <consortium name="The Broad Institute Genome Sequencing Platform"/>
            <person name="Cuomo C."/>
            <person name="Litvintseva A."/>
            <person name="Chen Y."/>
            <person name="Heitman J."/>
            <person name="Sun S."/>
            <person name="Springer D."/>
            <person name="Dromer F."/>
            <person name="Young S.K."/>
            <person name="Zeng Q."/>
            <person name="Gargeya S."/>
            <person name="Fitzgerald M."/>
            <person name="Abouelleil A."/>
            <person name="Alvarado L."/>
            <person name="Berlin A.M."/>
            <person name="Chapman S.B."/>
            <person name="Dewar J."/>
            <person name="Goldberg J."/>
            <person name="Griggs A."/>
            <person name="Gujja S."/>
            <person name="Hansen M."/>
            <person name="Howarth C."/>
            <person name="Imamovic A."/>
            <person name="Larimer J."/>
            <person name="McCowan C."/>
            <person name="Murphy C."/>
            <person name="Pearson M."/>
            <person name="Priest M."/>
            <person name="Roberts A."/>
            <person name="Saif S."/>
            <person name="Shea T."/>
            <person name="Sykes S."/>
            <person name="Wortman J."/>
            <person name="Nusbaum C."/>
            <person name="Birren B."/>
        </authorList>
    </citation>
    <scope>NUCLEOTIDE SEQUENCE [LARGE SCALE GENOMIC DNA]</scope>
    <source>
        <strain evidence="2">CBS 10117</strain>
    </source>
</reference>
<dbReference type="GeneID" id="28966057"/>
<sequence>MSKFALTLAQTLAFFSALVSVTSHPVDDSQGSAIGRRDDGKVHSGVWIPENTKVIFKPSSSGEHFTYWGPQILENSWDLDTLKTLSPYTEYVGLNSTWSIYDASGKIETENLVWTLNCRNEVKSYIGASAVYQHKLTFNTTTIVTPGEDETWESLRDNSHFFCYAGTCENETCKDKPVPTWPISVYYENSATATSPRDDIRG</sequence>
<gene>
    <name evidence="2" type="ORF">I303_02358</name>
    <name evidence="3" type="ORF">I303_101509</name>
</gene>
<dbReference type="Proteomes" id="UP000078595">
    <property type="component" value="Chromosome 2"/>
</dbReference>
<evidence type="ECO:0000313" key="4">
    <source>
        <dbReference type="Proteomes" id="UP000078595"/>
    </source>
</evidence>
<evidence type="ECO:0000313" key="3">
    <source>
        <dbReference type="EMBL" id="WWC58964.1"/>
    </source>
</evidence>
<dbReference type="VEuPathDB" id="FungiDB:I303_02358"/>
<evidence type="ECO:0000313" key="2">
    <source>
        <dbReference type="EMBL" id="OBR88138.1"/>
    </source>
</evidence>
<keyword evidence="4" id="KW-1185">Reference proteome</keyword>
<keyword evidence="1" id="KW-0732">Signal</keyword>
<dbReference type="EMBL" id="KI894028">
    <property type="protein sequence ID" value="OBR88138.1"/>
    <property type="molecule type" value="Genomic_DNA"/>
</dbReference>
<dbReference type="AlphaFoldDB" id="A0A1A6ADM7"/>
<dbReference type="KEGG" id="kdj:28966057"/>
<organism evidence="2">
    <name type="scientific">Kwoniella dejecticola CBS 10117</name>
    <dbReference type="NCBI Taxonomy" id="1296121"/>
    <lineage>
        <taxon>Eukaryota</taxon>
        <taxon>Fungi</taxon>
        <taxon>Dikarya</taxon>
        <taxon>Basidiomycota</taxon>
        <taxon>Agaricomycotina</taxon>
        <taxon>Tremellomycetes</taxon>
        <taxon>Tremellales</taxon>
        <taxon>Cryptococcaceae</taxon>
        <taxon>Kwoniella</taxon>
    </lineage>
</organism>
<reference evidence="3" key="2">
    <citation type="submission" date="2013-07" db="EMBL/GenBank/DDBJ databases">
        <authorList>
            <consortium name="The Broad Institute Genome Sequencing Platform"/>
            <person name="Cuomo C."/>
            <person name="Litvintseva A."/>
            <person name="Chen Y."/>
            <person name="Heitman J."/>
            <person name="Sun S."/>
            <person name="Springer D."/>
            <person name="Dromer F."/>
            <person name="Young S.K."/>
            <person name="Zeng Q."/>
            <person name="Gargeya S."/>
            <person name="Fitzgerald M."/>
            <person name="Abouelleil A."/>
            <person name="Alvarado L."/>
            <person name="Berlin A.M."/>
            <person name="Chapman S.B."/>
            <person name="Dewar J."/>
            <person name="Goldberg J."/>
            <person name="Griggs A."/>
            <person name="Gujja S."/>
            <person name="Hansen M."/>
            <person name="Howarth C."/>
            <person name="Imamovic A."/>
            <person name="Larimer J."/>
            <person name="McCowan C."/>
            <person name="Murphy C."/>
            <person name="Pearson M."/>
            <person name="Priest M."/>
            <person name="Roberts A."/>
            <person name="Saif S."/>
            <person name="Shea T."/>
            <person name="Sykes S."/>
            <person name="Wortman J."/>
            <person name="Nusbaum C."/>
            <person name="Birren B."/>
        </authorList>
    </citation>
    <scope>NUCLEOTIDE SEQUENCE</scope>
    <source>
        <strain evidence="3">CBS 10117</strain>
    </source>
</reference>
<dbReference type="EMBL" id="CP144531">
    <property type="protein sequence ID" value="WWC58964.1"/>
    <property type="molecule type" value="Genomic_DNA"/>
</dbReference>
<evidence type="ECO:0000256" key="1">
    <source>
        <dbReference type="SAM" id="SignalP"/>
    </source>
</evidence>
<reference evidence="3" key="3">
    <citation type="submission" date="2024-02" db="EMBL/GenBank/DDBJ databases">
        <title>Comparative genomics of Cryptococcus and Kwoniella reveals pathogenesis evolution and contrasting modes of karyotype evolution via chromosome fusion or intercentromeric recombination.</title>
        <authorList>
            <person name="Coelho M.A."/>
            <person name="David-Palma M."/>
            <person name="Shea T."/>
            <person name="Bowers K."/>
            <person name="McGinley-Smith S."/>
            <person name="Mohammad A.W."/>
            <person name="Gnirke A."/>
            <person name="Yurkov A.M."/>
            <person name="Nowrousian M."/>
            <person name="Sun S."/>
            <person name="Cuomo C.A."/>
            <person name="Heitman J."/>
        </authorList>
    </citation>
    <scope>NUCLEOTIDE SEQUENCE</scope>
    <source>
        <strain evidence="3">CBS 10117</strain>
    </source>
</reference>